<dbReference type="Proteomes" id="UP000298579">
    <property type="component" value="Plasmid pAtCFBP5877b"/>
</dbReference>
<dbReference type="InterPro" id="IPR016181">
    <property type="entry name" value="Acyl_CoA_acyltransferase"/>
</dbReference>
<evidence type="ECO:0000313" key="4">
    <source>
        <dbReference type="Proteomes" id="UP000298579"/>
    </source>
</evidence>
<feature type="domain" description="N-acetyltransferase" evidence="2">
    <location>
        <begin position="157"/>
        <end position="312"/>
    </location>
</feature>
<dbReference type="EMBL" id="CP039900">
    <property type="protein sequence ID" value="QCL82758.1"/>
    <property type="molecule type" value="Genomic_DNA"/>
</dbReference>
<gene>
    <name evidence="3" type="ORF">CFBP5877_27030</name>
</gene>
<dbReference type="PANTHER" id="PTHR43428:SF1">
    <property type="entry name" value="ARSENATE REDUCTASE"/>
    <property type="match status" value="1"/>
</dbReference>
<dbReference type="AlphaFoldDB" id="A0AAE6EI59"/>
<organism evidence="3 4">
    <name type="scientific">Agrobacterium tumefaciens</name>
    <dbReference type="NCBI Taxonomy" id="358"/>
    <lineage>
        <taxon>Bacteria</taxon>
        <taxon>Pseudomonadati</taxon>
        <taxon>Pseudomonadota</taxon>
        <taxon>Alphaproteobacteria</taxon>
        <taxon>Hyphomicrobiales</taxon>
        <taxon>Rhizobiaceae</taxon>
        <taxon>Rhizobium/Agrobacterium group</taxon>
        <taxon>Agrobacterium</taxon>
        <taxon>Agrobacterium tumefaciens complex</taxon>
    </lineage>
</organism>
<accession>A0AAE6EI59</accession>
<evidence type="ECO:0000259" key="2">
    <source>
        <dbReference type="PROSITE" id="PS51186"/>
    </source>
</evidence>
<evidence type="ECO:0000313" key="3">
    <source>
        <dbReference type="EMBL" id="QCL82758.1"/>
    </source>
</evidence>
<dbReference type="PANTHER" id="PTHR43428">
    <property type="entry name" value="ARSENATE REDUCTASE"/>
    <property type="match status" value="1"/>
</dbReference>
<dbReference type="SUPFAM" id="SSF52788">
    <property type="entry name" value="Phosphotyrosine protein phosphatases I"/>
    <property type="match status" value="1"/>
</dbReference>
<dbReference type="InterPro" id="IPR036196">
    <property type="entry name" value="Ptyr_pPase_sf"/>
</dbReference>
<dbReference type="PROSITE" id="PS51186">
    <property type="entry name" value="GNAT"/>
    <property type="match status" value="1"/>
</dbReference>
<proteinExistence type="predicted"/>
<protein>
    <submittedName>
        <fullName evidence="3">GNAT family N-acetyltransferase</fullName>
    </submittedName>
</protein>
<dbReference type="Gene3D" id="3.40.50.2300">
    <property type="match status" value="1"/>
</dbReference>
<dbReference type="CDD" id="cd16345">
    <property type="entry name" value="LMWP_ArsC"/>
    <property type="match status" value="1"/>
</dbReference>
<dbReference type="GO" id="GO:0016747">
    <property type="term" value="F:acyltransferase activity, transferring groups other than amino-acyl groups"/>
    <property type="evidence" value="ECO:0007669"/>
    <property type="project" value="InterPro"/>
</dbReference>
<dbReference type="SUPFAM" id="SSF55729">
    <property type="entry name" value="Acyl-CoA N-acyltransferases (Nat)"/>
    <property type="match status" value="1"/>
</dbReference>
<geneLocation type="plasmid" evidence="4">
    <name>patcfbp5877b</name>
</geneLocation>
<dbReference type="NCBIfam" id="NF040501">
    <property type="entry name" value="resist_ArsN2"/>
    <property type="match status" value="1"/>
</dbReference>
<keyword evidence="3" id="KW-0614">Plasmid</keyword>
<keyword evidence="1" id="KW-0059">Arsenical resistance</keyword>
<reference evidence="3 4" key="1">
    <citation type="submission" date="2019-04" db="EMBL/GenBank/DDBJ databases">
        <title>Complete genome sequence of Agrobacterium tumefaciens CFBP5877.</title>
        <authorList>
            <person name="Huang Y.-Y."/>
            <person name="Chiang H.-Y."/>
            <person name="Chou L."/>
            <person name="Lai E.-M."/>
            <person name="Kuo C.-H."/>
        </authorList>
    </citation>
    <scope>NUCLEOTIDE SEQUENCE [LARGE SCALE GENOMIC DNA]</scope>
    <source>
        <strain evidence="3 4">CFBP5877</strain>
        <plasmid evidence="4">patcfbp5877b</plasmid>
    </source>
</reference>
<dbReference type="InterPro" id="IPR000182">
    <property type="entry name" value="GNAT_dom"/>
</dbReference>
<dbReference type="InterPro" id="IPR023485">
    <property type="entry name" value="Ptyr_pPase"/>
</dbReference>
<sequence>MTADRVYNVLFLCTGNSARSILAESILNAEGKGRFRAFSAGSHPKGQVHPWALKTLDALGYPATGFSSKSWDVFAEAGAPQMDFIFTVCDNAAGEACPVWLGHPMTAHWGVEDPAAVEGSDIEVGRAFALAARYLKNRITLFINLPITSIDKLALEMQLRQIGATEGATSLALLPISGHEADLRSALAAADLPTDDLDEDGRTFFRIARGLDTVGYGGYELHGDNALLRSVVITPANRHKGLGRRATDLLLRRAYADGARTGYLLTTTAAPFFETLGFKPIDRAAAPAAILQTRQAASLCPASAALLAKPLQG</sequence>
<dbReference type="GO" id="GO:0046685">
    <property type="term" value="P:response to arsenic-containing substance"/>
    <property type="evidence" value="ECO:0007669"/>
    <property type="project" value="UniProtKB-KW"/>
</dbReference>
<name>A0AAE6EI59_AGRTU</name>
<dbReference type="Pfam" id="PF13508">
    <property type="entry name" value="Acetyltransf_7"/>
    <property type="match status" value="1"/>
</dbReference>
<evidence type="ECO:0000256" key="1">
    <source>
        <dbReference type="ARBA" id="ARBA00022849"/>
    </source>
</evidence>
<dbReference type="Pfam" id="PF01451">
    <property type="entry name" value="LMWPc"/>
    <property type="match status" value="1"/>
</dbReference>
<dbReference type="Gene3D" id="3.40.630.30">
    <property type="match status" value="1"/>
</dbReference>
<dbReference type="SMART" id="SM00226">
    <property type="entry name" value="LMWPc"/>
    <property type="match status" value="1"/>
</dbReference>